<dbReference type="InterPro" id="IPR032088">
    <property type="entry name" value="SAT"/>
</dbReference>
<dbReference type="Gene3D" id="3.40.47.10">
    <property type="match status" value="1"/>
</dbReference>
<dbReference type="PANTHER" id="PTHR10982:SF21">
    <property type="entry name" value="FATTY ACID SYNTHASE SUBUNIT BETA"/>
    <property type="match status" value="1"/>
</dbReference>
<dbReference type="GO" id="GO:0008897">
    <property type="term" value="F:holo-[acyl-carrier-protein] synthase activity"/>
    <property type="evidence" value="ECO:0007669"/>
    <property type="project" value="InterPro"/>
</dbReference>
<dbReference type="Pfam" id="PF00109">
    <property type="entry name" value="ketoacyl-synt"/>
    <property type="match status" value="1"/>
</dbReference>
<keyword evidence="11" id="KW-0378">Hydrolase</keyword>
<evidence type="ECO:0000256" key="10">
    <source>
        <dbReference type="ARBA" id="ARBA00022723"/>
    </source>
</evidence>
<comment type="subunit">
    <text evidence="21">[Alpha(6)beta(6)] hexamers of two multifunctional subunits (alpha and beta).</text>
</comment>
<evidence type="ECO:0000313" key="28">
    <source>
        <dbReference type="EMBL" id="KAJ1930075.1"/>
    </source>
</evidence>
<evidence type="ECO:0000256" key="22">
    <source>
        <dbReference type="ARBA" id="ARBA00048237"/>
    </source>
</evidence>
<dbReference type="InterPro" id="IPR013565">
    <property type="entry name" value="Fas1/AflB-like_central"/>
</dbReference>
<dbReference type="PANTHER" id="PTHR10982">
    <property type="entry name" value="MALONYL COA-ACYL CARRIER PROTEIN TRANSACYLASE"/>
    <property type="match status" value="1"/>
</dbReference>
<keyword evidence="6" id="KW-0596">Phosphopantetheine</keyword>
<feature type="region of interest" description="Disordered" evidence="25">
    <location>
        <begin position="2703"/>
        <end position="2737"/>
    </location>
</feature>
<feature type="region of interest" description="Disordered" evidence="25">
    <location>
        <begin position="160"/>
        <end position="180"/>
    </location>
</feature>
<feature type="compositionally biased region" description="Acidic residues" evidence="25">
    <location>
        <begin position="171"/>
        <end position="180"/>
    </location>
</feature>
<evidence type="ECO:0000256" key="11">
    <source>
        <dbReference type="ARBA" id="ARBA00022801"/>
    </source>
</evidence>
<dbReference type="InterPro" id="IPR014031">
    <property type="entry name" value="Ketoacyl_synth_C"/>
</dbReference>
<comment type="catalytic activity">
    <reaction evidence="23">
        <text>a (3R)-hydroxyacyl-[ACP] + NADP(+) = a 3-oxoacyl-[ACP] + NADPH + H(+)</text>
        <dbReference type="Rhea" id="RHEA:17397"/>
        <dbReference type="Rhea" id="RHEA-COMP:9916"/>
        <dbReference type="Rhea" id="RHEA-COMP:9945"/>
        <dbReference type="ChEBI" id="CHEBI:15378"/>
        <dbReference type="ChEBI" id="CHEBI:57783"/>
        <dbReference type="ChEBI" id="CHEBI:58349"/>
        <dbReference type="ChEBI" id="CHEBI:78776"/>
        <dbReference type="ChEBI" id="CHEBI:78827"/>
        <dbReference type="EC" id="1.1.1.100"/>
    </reaction>
</comment>
<dbReference type="FunFam" id="1.20.930.70:FF:000001">
    <property type="entry name" value="Fatty acid synthase beta subunit dehydratase"/>
    <property type="match status" value="1"/>
</dbReference>
<evidence type="ECO:0000256" key="17">
    <source>
        <dbReference type="ARBA" id="ARBA00023098"/>
    </source>
</evidence>
<dbReference type="GO" id="GO:0016787">
    <property type="term" value="F:hydrolase activity"/>
    <property type="evidence" value="ECO:0007669"/>
    <property type="project" value="UniProtKB-KW"/>
</dbReference>
<dbReference type="InterPro" id="IPR008278">
    <property type="entry name" value="4-PPantetheinyl_Trfase_dom"/>
</dbReference>
<dbReference type="CDD" id="cd03447">
    <property type="entry name" value="FAS_MaoC"/>
    <property type="match status" value="1"/>
</dbReference>
<dbReference type="SUPFAM" id="SSF56214">
    <property type="entry name" value="4'-phosphopantetheinyl transferase"/>
    <property type="match status" value="1"/>
</dbReference>
<dbReference type="Gene3D" id="3.40.50.720">
    <property type="entry name" value="NAD(P)-binding Rossmann-like Domain"/>
    <property type="match status" value="1"/>
</dbReference>
<keyword evidence="10" id="KW-0479">Metal-binding</keyword>
<dbReference type="InterPro" id="IPR020841">
    <property type="entry name" value="PKS_Beta-ketoAc_synthase_dom"/>
</dbReference>
<comment type="catalytic activity">
    <reaction evidence="22">
        <text>acetyl-CoA + n malonyl-CoA + 2n NADPH + 4n H(+) = a long-chain-acyl-CoA + n CoA + n CO2 + 2n NADP(+).</text>
        <dbReference type="EC" id="2.3.1.86"/>
    </reaction>
</comment>
<dbReference type="FunFam" id="3.30.70.3330:FF:000001">
    <property type="entry name" value="Fatty acid synthase subunit beta dehydratase"/>
    <property type="match status" value="1"/>
</dbReference>
<dbReference type="Gene3D" id="3.90.25.70">
    <property type="match status" value="1"/>
</dbReference>
<evidence type="ECO:0000256" key="8">
    <source>
        <dbReference type="ARBA" id="ARBA00022553"/>
    </source>
</evidence>
<accession>A0A9W8E2N5</accession>
<dbReference type="InterPro" id="IPR003965">
    <property type="entry name" value="Fatty_acid_synthase"/>
</dbReference>
<dbReference type="Pfam" id="PF01575">
    <property type="entry name" value="MaoC_dehydratas"/>
    <property type="match status" value="1"/>
</dbReference>
<comment type="catalytic activity">
    <reaction evidence="24">
        <text>a fatty acyl-[ACP] + malonyl-[ACP] + H(+) = a 3-oxoacyl-[ACP] + holo-[ACP] + CO2</text>
        <dbReference type="Rhea" id="RHEA:22836"/>
        <dbReference type="Rhea" id="RHEA-COMP:9623"/>
        <dbReference type="Rhea" id="RHEA-COMP:9685"/>
        <dbReference type="Rhea" id="RHEA-COMP:9916"/>
        <dbReference type="Rhea" id="RHEA-COMP:14125"/>
        <dbReference type="ChEBI" id="CHEBI:15378"/>
        <dbReference type="ChEBI" id="CHEBI:16526"/>
        <dbReference type="ChEBI" id="CHEBI:64479"/>
        <dbReference type="ChEBI" id="CHEBI:78449"/>
        <dbReference type="ChEBI" id="CHEBI:78776"/>
        <dbReference type="ChEBI" id="CHEBI:138651"/>
        <dbReference type="EC" id="2.3.1.41"/>
    </reaction>
</comment>
<dbReference type="InterPro" id="IPR041550">
    <property type="entry name" value="FASI_helical"/>
</dbReference>
<keyword evidence="17" id="KW-0443">Lipid metabolism</keyword>
<dbReference type="GO" id="GO:0004312">
    <property type="term" value="F:fatty acid synthase activity"/>
    <property type="evidence" value="ECO:0007669"/>
    <property type="project" value="InterPro"/>
</dbReference>
<dbReference type="InterPro" id="IPR040883">
    <property type="entry name" value="FAS_meander"/>
</dbReference>
<dbReference type="Gene3D" id="6.10.140.1400">
    <property type="match status" value="1"/>
</dbReference>
<dbReference type="Gene3D" id="3.20.20.70">
    <property type="entry name" value="Aldolase class I"/>
    <property type="match status" value="1"/>
</dbReference>
<dbReference type="NCBIfam" id="TIGR00556">
    <property type="entry name" value="pantethn_trn"/>
    <property type="match status" value="1"/>
</dbReference>
<evidence type="ECO:0000256" key="4">
    <source>
        <dbReference type="ARBA" id="ARBA00013191"/>
    </source>
</evidence>
<evidence type="ECO:0000256" key="13">
    <source>
        <dbReference type="ARBA" id="ARBA00022842"/>
    </source>
</evidence>
<dbReference type="Pfam" id="PF02801">
    <property type="entry name" value="Ketoacyl-synt_C"/>
    <property type="match status" value="1"/>
</dbReference>
<evidence type="ECO:0000256" key="9">
    <source>
        <dbReference type="ARBA" id="ARBA00022679"/>
    </source>
</evidence>
<dbReference type="SUPFAM" id="SSF52151">
    <property type="entry name" value="FabD/lysophospholipase-like"/>
    <property type="match status" value="2"/>
</dbReference>
<dbReference type="OrthoDB" id="4251012at2759"/>
<dbReference type="InterPro" id="IPR039569">
    <property type="entry name" value="FAS1-like_DH_region"/>
</dbReference>
<dbReference type="InterPro" id="IPR002582">
    <property type="entry name" value="ACPS"/>
</dbReference>
<feature type="region of interest" description="Disordered" evidence="25">
    <location>
        <begin position="3466"/>
        <end position="3492"/>
    </location>
</feature>
<dbReference type="EC" id="2.3.1.41" evidence="4"/>
<dbReference type="EMBL" id="JANBPT010000016">
    <property type="protein sequence ID" value="KAJ1930075.1"/>
    <property type="molecule type" value="Genomic_DNA"/>
</dbReference>
<evidence type="ECO:0000256" key="16">
    <source>
        <dbReference type="ARBA" id="ARBA00023027"/>
    </source>
</evidence>
<evidence type="ECO:0000259" key="27">
    <source>
        <dbReference type="PROSITE" id="PS52004"/>
    </source>
</evidence>
<dbReference type="Pfam" id="PF17951">
    <property type="entry name" value="FAS_meander"/>
    <property type="match status" value="1"/>
</dbReference>
<dbReference type="InterPro" id="IPR041099">
    <property type="entry name" value="FAS1_N"/>
</dbReference>
<dbReference type="GO" id="GO:0000287">
    <property type="term" value="F:magnesium ion binding"/>
    <property type="evidence" value="ECO:0007669"/>
    <property type="project" value="InterPro"/>
</dbReference>
<dbReference type="GO" id="GO:0004315">
    <property type="term" value="F:3-oxoacyl-[acyl-carrier-protein] synthase activity"/>
    <property type="evidence" value="ECO:0007669"/>
    <property type="project" value="UniProtKB-EC"/>
</dbReference>
<dbReference type="InterPro" id="IPR036291">
    <property type="entry name" value="NAD(P)-bd_dom_sf"/>
</dbReference>
<proteinExistence type="inferred from homology"/>
<dbReference type="Gene3D" id="6.10.140.1390">
    <property type="match status" value="1"/>
</dbReference>
<dbReference type="EC" id="2.3.1.86" evidence="2"/>
<dbReference type="HAMAP" id="MF_00101">
    <property type="entry name" value="AcpS"/>
    <property type="match status" value="1"/>
</dbReference>
<keyword evidence="16" id="KW-0520">NAD</keyword>
<dbReference type="PROSITE" id="PS00606">
    <property type="entry name" value="KS3_1"/>
    <property type="match status" value="1"/>
</dbReference>
<evidence type="ECO:0000256" key="15">
    <source>
        <dbReference type="ARBA" id="ARBA00023002"/>
    </source>
</evidence>
<dbReference type="GO" id="GO:0019171">
    <property type="term" value="F:(3R)-hydroxyacyl-[acyl-carrier-protein] dehydratase activity"/>
    <property type="evidence" value="ECO:0007669"/>
    <property type="project" value="InterPro"/>
</dbReference>
<dbReference type="Proteomes" id="UP001150569">
    <property type="component" value="Unassembled WGS sequence"/>
</dbReference>
<evidence type="ECO:0000256" key="7">
    <source>
        <dbReference type="ARBA" id="ARBA00022516"/>
    </source>
</evidence>
<evidence type="ECO:0000256" key="14">
    <source>
        <dbReference type="ARBA" id="ARBA00022857"/>
    </source>
</evidence>
<evidence type="ECO:0000313" key="29">
    <source>
        <dbReference type="Proteomes" id="UP001150569"/>
    </source>
</evidence>
<comment type="caution">
    <text evidence="28">The sequence shown here is derived from an EMBL/GenBank/DDBJ whole genome shotgun (WGS) entry which is preliminary data.</text>
</comment>
<dbReference type="InterPro" id="IPR013785">
    <property type="entry name" value="Aldolase_TIM"/>
</dbReference>
<feature type="compositionally biased region" description="Polar residues" evidence="25">
    <location>
        <begin position="2703"/>
        <end position="2721"/>
    </location>
</feature>
<dbReference type="Gene3D" id="3.90.470.20">
    <property type="entry name" value="4'-phosphopantetheinyl transferase domain"/>
    <property type="match status" value="1"/>
</dbReference>
<dbReference type="Gene3D" id="1.20.1050.120">
    <property type="match status" value="1"/>
</dbReference>
<dbReference type="Gene3D" id="3.30.1120.100">
    <property type="match status" value="1"/>
</dbReference>
<dbReference type="Gene3D" id="6.10.60.10">
    <property type="match status" value="1"/>
</dbReference>
<dbReference type="InterPro" id="IPR037143">
    <property type="entry name" value="4-PPantetheinyl_Trfase_dom_sf"/>
</dbReference>
<dbReference type="Pfam" id="PF18314">
    <property type="entry name" value="FAS_I_H"/>
    <property type="match status" value="1"/>
</dbReference>
<dbReference type="InterPro" id="IPR009081">
    <property type="entry name" value="PP-bd_ACP"/>
</dbReference>
<dbReference type="InterPro" id="IPR002539">
    <property type="entry name" value="MaoC-like_dom"/>
</dbReference>
<dbReference type="InterPro" id="IPR050830">
    <property type="entry name" value="Fungal_FAS"/>
</dbReference>
<evidence type="ECO:0000256" key="12">
    <source>
        <dbReference type="ARBA" id="ARBA00022832"/>
    </source>
</evidence>
<dbReference type="Pfam" id="PF01648">
    <property type="entry name" value="ACPS"/>
    <property type="match status" value="1"/>
</dbReference>
<dbReference type="Pfam" id="PF13452">
    <property type="entry name" value="FAS1_DH_region"/>
    <property type="match status" value="1"/>
</dbReference>
<dbReference type="SUPFAM" id="SSF51735">
    <property type="entry name" value="NAD(P)-binding Rossmann-fold domains"/>
    <property type="match status" value="1"/>
</dbReference>
<dbReference type="GO" id="GO:0004316">
    <property type="term" value="F:3-oxoacyl-[acyl-carrier-protein] reductase (NADPH) activity"/>
    <property type="evidence" value="ECO:0007669"/>
    <property type="project" value="UniProtKB-EC"/>
</dbReference>
<dbReference type="Pfam" id="PF16073">
    <property type="entry name" value="SAT"/>
    <property type="match status" value="1"/>
</dbReference>
<keyword evidence="15" id="KW-0560">Oxidoreductase</keyword>
<keyword evidence="14" id="KW-0521">NADP</keyword>
<dbReference type="PROSITE" id="PS50075">
    <property type="entry name" value="CARRIER"/>
    <property type="match status" value="1"/>
</dbReference>
<dbReference type="FunFam" id="3.30.70.2490:FF:000001">
    <property type="entry name" value="Fatty acid synthase subunit alpha"/>
    <property type="match status" value="1"/>
</dbReference>
<evidence type="ECO:0000259" key="26">
    <source>
        <dbReference type="PROSITE" id="PS50075"/>
    </source>
</evidence>
<keyword evidence="18" id="KW-0275">Fatty acid biosynthesis</keyword>
<dbReference type="GO" id="GO:0004318">
    <property type="term" value="F:enoyl-[acyl-carrier-protein] reductase (NADH) activity"/>
    <property type="evidence" value="ECO:0007669"/>
    <property type="project" value="InterPro"/>
</dbReference>
<dbReference type="Gene3D" id="6.20.240.10">
    <property type="match status" value="1"/>
</dbReference>
<reference evidence="28" key="1">
    <citation type="submission" date="2022-07" db="EMBL/GenBank/DDBJ databases">
        <title>Phylogenomic reconstructions and comparative analyses of Kickxellomycotina fungi.</title>
        <authorList>
            <person name="Reynolds N.K."/>
            <person name="Stajich J.E."/>
            <person name="Barry K."/>
            <person name="Grigoriev I.V."/>
            <person name="Crous P."/>
            <person name="Smith M.E."/>
        </authorList>
    </citation>
    <scope>NUCLEOTIDE SEQUENCE</scope>
    <source>
        <strain evidence="28">RSA 861</strain>
    </source>
</reference>
<dbReference type="InterPro" id="IPR018201">
    <property type="entry name" value="Ketoacyl_synth_AS"/>
</dbReference>
<protein>
    <recommendedName>
        <fullName evidence="5">Fatty acid synthase subunit alpha</fullName>
        <ecNumber evidence="3">1.1.1.100</ecNumber>
        <ecNumber evidence="4">2.3.1.41</ecNumber>
        <ecNumber evidence="2">2.3.1.86</ecNumber>
    </recommendedName>
</protein>
<dbReference type="SUPFAM" id="SSF54637">
    <property type="entry name" value="Thioesterase/thiol ester dehydrase-isomerase"/>
    <property type="match status" value="2"/>
</dbReference>
<keyword evidence="13" id="KW-0460">Magnesium</keyword>
<dbReference type="SMART" id="SM00827">
    <property type="entry name" value="PKS_AT"/>
    <property type="match status" value="1"/>
</dbReference>
<dbReference type="Gene3D" id="6.10.140.1410">
    <property type="match status" value="1"/>
</dbReference>
<dbReference type="CDD" id="cd08950">
    <property type="entry name" value="KR_fFAS_SDR_c_like"/>
    <property type="match status" value="1"/>
</dbReference>
<evidence type="ECO:0000256" key="3">
    <source>
        <dbReference type="ARBA" id="ARBA00012948"/>
    </source>
</evidence>
<evidence type="ECO:0000256" key="6">
    <source>
        <dbReference type="ARBA" id="ARBA00022450"/>
    </source>
</evidence>
<dbReference type="Gene3D" id="1.20.930.70">
    <property type="match status" value="1"/>
</dbReference>
<dbReference type="CDD" id="cd00828">
    <property type="entry name" value="elong_cond_enzymes"/>
    <property type="match status" value="1"/>
</dbReference>
<dbReference type="Pfam" id="PF17828">
    <property type="entry name" value="FAS_N"/>
    <property type="match status" value="1"/>
</dbReference>
<keyword evidence="12" id="KW-0276">Fatty acid metabolism</keyword>
<dbReference type="Gene3D" id="3.30.70.3330">
    <property type="match status" value="1"/>
</dbReference>
<keyword evidence="7" id="KW-0444">Lipid biosynthesis</keyword>
<dbReference type="FunFam" id="3.20.20.70:FF:000078">
    <property type="entry name" value="Fatty acid synthase beta subunit dehydratase"/>
    <property type="match status" value="1"/>
</dbReference>
<dbReference type="InterPro" id="IPR029069">
    <property type="entry name" value="HotDog_dom_sf"/>
</dbReference>
<evidence type="ECO:0000256" key="1">
    <source>
        <dbReference type="ARBA" id="ARBA00007485"/>
    </source>
</evidence>
<dbReference type="InterPro" id="IPR016035">
    <property type="entry name" value="Acyl_Trfase/lysoPLipase"/>
</dbReference>
<keyword evidence="8" id="KW-0597">Phosphoprotein</keyword>
<keyword evidence="9 28" id="KW-0808">Transferase</keyword>
<dbReference type="Pfam" id="PF00698">
    <property type="entry name" value="Acyl_transf_1"/>
    <property type="match status" value="1"/>
</dbReference>
<feature type="domain" description="Carrier" evidence="26">
    <location>
        <begin position="2259"/>
        <end position="2338"/>
    </location>
</feature>
<comment type="similarity">
    <text evidence="1">Belongs to the thiolase-like superfamily. Fungal fatty acid synthetase subunit alpha family.</text>
</comment>
<dbReference type="InterPro" id="IPR014030">
    <property type="entry name" value="Ketoacyl_synth_N"/>
</dbReference>
<dbReference type="InterPro" id="IPR001227">
    <property type="entry name" value="Ac_transferase_dom_sf"/>
</dbReference>
<evidence type="ECO:0000256" key="2">
    <source>
        <dbReference type="ARBA" id="ARBA00012878"/>
    </source>
</evidence>
<dbReference type="Pfam" id="PF08354">
    <property type="entry name" value="Fas1-AflB-like_hel"/>
    <property type="match status" value="1"/>
</dbReference>
<evidence type="ECO:0000256" key="23">
    <source>
        <dbReference type="ARBA" id="ARBA00048508"/>
    </source>
</evidence>
<dbReference type="EC" id="1.1.1.100" evidence="3"/>
<dbReference type="GO" id="GO:0004321">
    <property type="term" value="F:fatty-acyl-CoA synthase activity"/>
    <property type="evidence" value="ECO:0007669"/>
    <property type="project" value="UniProtKB-EC"/>
</dbReference>
<dbReference type="Pfam" id="PF22235">
    <property type="entry name" value="FAS1_thioest_ins"/>
    <property type="match status" value="1"/>
</dbReference>
<dbReference type="Gene3D" id="3.30.70.2490">
    <property type="match status" value="1"/>
</dbReference>
<keyword evidence="28" id="KW-0012">Acyltransferase</keyword>
<evidence type="ECO:0000256" key="21">
    <source>
        <dbReference type="ARBA" id="ARBA00033756"/>
    </source>
</evidence>
<dbReference type="InterPro" id="IPR004568">
    <property type="entry name" value="Ppantetheine-prot_Trfase_dom"/>
</dbReference>
<dbReference type="PRINTS" id="PR01483">
    <property type="entry name" value="FASYNTHASE"/>
</dbReference>
<name>A0A9W8E2N5_9FUNG</name>
<evidence type="ECO:0000256" key="19">
    <source>
        <dbReference type="ARBA" id="ARBA00023239"/>
    </source>
</evidence>
<keyword evidence="19" id="KW-0456">Lyase</keyword>
<dbReference type="Pfam" id="PF18325">
    <property type="entry name" value="Fas_alpha_ACP"/>
    <property type="match status" value="1"/>
</dbReference>
<sequence>MVTSPLLSTGYVSIRAPTEKLSQAARPLAVKHANAEVSILVPGVLWVAAEQLRESFQFHLTDEAEAETAGEITELELAARFLSFCVTQAAQARAETAAAFYEVARLVLAYIRGRFLKGNDIHVVATSTLDSEAAVKAVIRAYVGALTALRSRAITRPSSRIHLHTAAEPTSDPEVDGADEDPSLAAGTSALFLAARESRARLFAIFGGQGTSSEYFDETHDLFTTYEPLLRPFVTRMADVLRRHAADPATGTMHAKGMDVLSWLEDPETQPDDEYLVSAPVSLALIGLTQFMHYVVLCRTLDWTPGQVRDHFAATTGHSQGMIAAAVIAASGSWEEFEANAERGLGLLFWLGTRAQQVYPATTLNPAILQDSLSHNEGAPSVMLSISHLRHADVVQHVELTNSHLPEDRRIHVALVNGPRSTVCTGPAQSLYGLNLRLRKIKAPAGADQARVPYSKRPSKVATRFLPITAPFHSPYLASAVDLITRDIERYDLRFKATDLALPLLASDTGADMRDAADQDVSHAMVVQICTLTTYWQRATDVPGLTHVLDFGPGGLSGIGGLTYRNKEGTGVQVVFAGALAGPRKNMSYKPALFDTRPEAVRYSPDWARDFRPRLVRTTGDGQIHIATRMSRLLGKPPLMVAGMTPSTVSDSFVGAVLNAGYHIELAGGGHYNERALRRRVADLMARMEPGLGITLNMLFLNARQWAFQFPLVQTMRREGLPIEGVCVAAGVPSLNVANDIVSELRAAGLRHVGFKPSSIATILQVVAIAQHNPDMPILLQWTGGRAGGHHSYEDFYQPILETYAAIREQPNLVLVAGSGFGGADDTLPYLTGDWSRAFDYPPMPYDGILLGSRMMVAQEGTASQATKEAIVAAPGITQDAEWEQTYERPTGGVVTVNSELGEPIHKLATRGVLLWKELDETIFNLPRDKRLPALLAKKDYIIGRLNADSQKPWFGRKADGTVADLPEMTYREVVDRLVELMFVRKETRWIDPSLRNLVGDFLRRVEDRFSRVARESLLQTYDPLSTDPGQFLAGTFWPAFPAARDQLLTSEDVLYFITLCRRRGQKPVPFIPVLDKDFDVWFKKDSLWQSEDLAAVVDEDVGRVCILQGPIAVRYATSTDQPAGEILGDIYTAHRAALKDRYYDNRDDTIPTVEYLGARAEVATPSSAPTAVTVLDQSARTRVFSLDKADVPTTDTWLELLAGPDYSWLRALLTAPFVVQTKQYADNPLRRLLAPRRGQTATVRYGAPGQPKELSVTQATGSRQEPYPAVRAHVHPDGRTLEVTVNERRDGALVPLQLLFSYVPARPYALVQEVMEGRNERIKAFYYHLWFGTPEVAELDVGPDHQFVARGERVDRKDIQAFCRAVGNQAEWYVDRGQPDLPAPVDFAIVVGWQAIIKALFPRFINGDLLRLVHLGNGFRLVEPAEPLRAGDVVDTVATLQAVVNTDAGKLVEVLGVIERAGKPVMEVTSRFLYRGHFTDHARTFRRTTETPVEVRLETPKDLAVLRAKEWLAWHEEENLDALLATPCVLTFRLQTHTEFRDRTTFARVRTTGPVTVFTSAKVPVQVAEVDYTASGTRAGHPIEQPTNFPSGGYSVMPVGEEFSSVVHAPASNTAYAHVSGDYNPIHVNPYFSDLAGLPGTITHGMWTSASTRKFVETFAADNHPARVTGYHVNFQGMVLPSDRLETKLAHVGMKNGKKLIRVETVNQRGEVVLDGTAEVDQPVTAYVFTGQGSQEQGMGMTLYESSEVARSIWDRADAHFMTNYGVSILEIVRTNPATKTVHFGGAKGQRIRTNYLRMTYEVAGESGVVQTRSLFPEVTEDTPFYTFTAPNGLLSATQFTQPALTLMERAAFEDMRSKGLVQRDACFAGHSLGEYAALAAIGDLPLERLVDVVFYRGMTMQAAVARDAEGRSDYGMCAVNPRRLGPAFDETILRYIVDTIAETSAGLLEIVNYNVENWQYIVSGELRNLDALAQVLNFLRQAKLDLAQLLADTPLEEVKKQLVEIVRQCLDRVAERKAANGGRVLLERGYATIPLQGIDVPFHSSFLLNGVGPFRAYLTKRLAPSFVNVQLLSGKYIPNLTAQPFSLSKDYITMVYKQTDSHRLAKVLDQWDSKSGYASPSEQQRLGFTLLIELLAYQFASPVRWIETQDQLFKRFGVERLIEVGPTPTLCGMAERTLKFKYEAYDDAMTFQRVNLCYAKHPKEIYYAFDPVAEPEPEAAPAAAPAPAAASAPAPAPVAAAPAAPQAPVAAAASVEDVPLTAVEVLHATIAQKLKKGLGDIALGKAIKDLVGGKSTLQNEILGDLQKEFGSNVPEKSEEIPLDELGEALGSGGAFTGDLGKHTSSLVAKMMSAKMPGGFNLTSAKQYLSGTYGLGPQRTAGVLLVAVTMEPTARLASEADARTWLDSVVSAYAARQGITLTPGGSGGASSSGSSGAVVDSAELVAMQTRQDDFVRQQLAVLARYLKVDLRDGHRQLAAEQTRAAQLQSELDLWLAEHGDAYAEGIRPIFDPYKARVFDSYWNWARQDALLLYFDIVFGRLTDVDRDVTAQCLHVMNRTDPGFLRYMDYHIRQMPQDSETYRRARDLATMLRENCKDVLNLAPVYKDVAFPTAPLTTITAEGRIEYCEAPREGLRKLEDYVSEMARGSALGTFASRQRVQYNLGRIYRLVQGQTRLKPRNRAAIKNMYGEIVRALHMNAGVTSGRSRSVNPRGASTSRTVGASRRRRPSISATTDAAGVVPRVPKPAAANIPYLHLRRKTPTGEWAYNATLTHEYLEVLGTMARDGLTFENKMVLVTGCGRGSIGAEILKGLLSGGAQVVVTTSRYNRAATSYYQSIYHRHGSKGSTLVVVPFNQGSAQDVAALVDFIYSTDKATGGLGWDLDYIVPFAAIPENGREISDLDSKSELAHRAMLTNLLRLLGHVKTHKLRRGSDTRPAQVILPLSPNHGTFGSDGLYSESKLGLETLFNRWHSESWGSYLTITGAVIGWTRGTGLMAPNNLIAQGLEALGVRTFSAQEMSFNLLGLMHPRLAARAQHEPVWADLNGCLQFIPDLQAVTRRLRAELTATADLRRAVKAEATLDFQAAQGAEAERAYQRRMVTPRANLKFSFPELKAYDGLAHLRHLQGMLDLDNVVVVTGYSEVGPYGNSRTRWEMEAFGEFSLEGCIEMAWIMGYIRHHTGPLPGGKGPYSGWVDAKTLEPVRDVDVKTRYEAQILAHTGIRLIEPELVAGYQPEKKLILREVVIDHDLEPFEASPEEAAQFVAQNGEFVDVAEHAETGQFQVRFRKGATLMVPKALRFDRLVAGQIPTGWDAARYGVPQEIIDQVDRITLFVLVATVESLVASGITDPYEFYKYVHVSEVGNCCGSGVGGMYSLSKMYRDRLLDKPVQNDILQETFINTMAAWVNLLLLSSSGPIKTPVGACATAVESVELGVETIQSGKAKIVLVGGYDDFQEEGSYEFGNMKATSSTDEEFKRGRTPQEMSRPATTTRSGFMESFGAGIEVLMSASVALEMGVPVYGIIALTNTATDKEGRSVPAPGQGILTTAREITEDVKSPFLDIKYRRRQLDLRRRQIKDWVEAEYAYLEEEVAQRRQGSAQDDEVSEADFVASRTRHIAESARRQEKEALQLWGNFFYRRQPEISPLRGALASFGLTIDDVGVASFHGTSTKANDKNESEVLNKQFAHLGRAVGNACPSIFQKYLTGHPKGAAAAWMLNGVLQVLQTGIIPGNRNADNIDAALRPYEYVLYPSRSIHTDGVKAGLLKSFGFGQVGGEVLVIHPDYLFGALDRATYEAYRTKNRRREAVAYRYWHDAMAGVSPLFRAKTEAPYSAALESAVYLNPLARADYSAPKGTYVFKDNAGTTARPATDPEATAQVLRKLATGATPEGDRGVGVDVELLSAVNVDNATFVERNFTDREVAYCRGRPDAQASFAGRWSAKEAVIKAVTSYANRPVFTQGAAAPLKDIEILSTESGAPEVVFHGEAQRVAHEAGVRRVKVSISHSGEYAVALALASDGSAAAE</sequence>
<dbReference type="FunFam" id="3.90.25.70:FF:000001">
    <property type="entry name" value="Fatty acid synthase subunit alpha"/>
    <property type="match status" value="1"/>
</dbReference>
<dbReference type="GO" id="GO:0006633">
    <property type="term" value="P:fatty acid biosynthetic process"/>
    <property type="evidence" value="ECO:0007669"/>
    <property type="project" value="UniProtKB-KW"/>
</dbReference>
<dbReference type="InterPro" id="IPR016039">
    <property type="entry name" value="Thiolase-like"/>
</dbReference>
<dbReference type="SUPFAM" id="SSF53901">
    <property type="entry name" value="Thiolase-like"/>
    <property type="match status" value="2"/>
</dbReference>
<organism evidence="28 29">
    <name type="scientific">Tieghemiomyces parasiticus</name>
    <dbReference type="NCBI Taxonomy" id="78921"/>
    <lineage>
        <taxon>Eukaryota</taxon>
        <taxon>Fungi</taxon>
        <taxon>Fungi incertae sedis</taxon>
        <taxon>Zoopagomycota</taxon>
        <taxon>Kickxellomycotina</taxon>
        <taxon>Dimargaritomycetes</taxon>
        <taxon>Dimargaritales</taxon>
        <taxon>Dimargaritaceae</taxon>
        <taxon>Tieghemiomyces</taxon>
    </lineage>
</organism>
<dbReference type="Gene3D" id="3.10.129.10">
    <property type="entry name" value="Hotdog Thioesterase"/>
    <property type="match status" value="2"/>
</dbReference>
<dbReference type="InterPro" id="IPR040899">
    <property type="entry name" value="Fas_alpha_ACP"/>
</dbReference>
<dbReference type="GO" id="GO:0005835">
    <property type="term" value="C:fatty acid synthase complex"/>
    <property type="evidence" value="ECO:0007669"/>
    <property type="project" value="InterPro"/>
</dbReference>
<dbReference type="FunFam" id="3.40.366.10:FF:000006">
    <property type="entry name" value="Fatty acid synthase beta subunit dehydratase"/>
    <property type="match status" value="1"/>
</dbReference>
<dbReference type="FunFam" id="3.90.470.20:FF:000005">
    <property type="entry name" value="Fatty acid synthase alpha subunit FasA"/>
    <property type="match status" value="1"/>
</dbReference>
<gene>
    <name evidence="28" type="primary">fas2_1</name>
    <name evidence="28" type="ORF">IWQ60_000618</name>
</gene>
<feature type="domain" description="Ketosynthase family 3 (KS3)" evidence="27">
    <location>
        <begin position="3241"/>
        <end position="3780"/>
    </location>
</feature>
<dbReference type="PROSITE" id="PS52004">
    <property type="entry name" value="KS3_2"/>
    <property type="match status" value="1"/>
</dbReference>
<dbReference type="InterPro" id="IPR014043">
    <property type="entry name" value="Acyl_transferase_dom"/>
</dbReference>
<evidence type="ECO:0000256" key="5">
    <source>
        <dbReference type="ARBA" id="ARBA00014008"/>
    </source>
</evidence>
<evidence type="ECO:0000256" key="20">
    <source>
        <dbReference type="ARBA" id="ARBA00023268"/>
    </source>
</evidence>
<evidence type="ECO:0000256" key="25">
    <source>
        <dbReference type="SAM" id="MobiDB-lite"/>
    </source>
</evidence>
<dbReference type="InterPro" id="IPR047224">
    <property type="entry name" value="FAS_alpha_su_C"/>
</dbReference>
<keyword evidence="20" id="KW-0511">Multifunctional enzyme</keyword>
<evidence type="ECO:0000256" key="24">
    <source>
        <dbReference type="ARBA" id="ARBA00049541"/>
    </source>
</evidence>
<keyword evidence="29" id="KW-1185">Reference proteome</keyword>
<dbReference type="Gene3D" id="6.10.250.1940">
    <property type="match status" value="1"/>
</dbReference>
<dbReference type="Gene3D" id="6.10.250.1930">
    <property type="match status" value="1"/>
</dbReference>
<dbReference type="Gene3D" id="3.40.366.10">
    <property type="entry name" value="Malonyl-Coenzyme A Acyl Carrier Protein, domain 2"/>
    <property type="match status" value="3"/>
</dbReference>
<evidence type="ECO:0000256" key="18">
    <source>
        <dbReference type="ARBA" id="ARBA00023160"/>
    </source>
</evidence>